<dbReference type="Pfam" id="PF02441">
    <property type="entry name" value="Flavoprotein"/>
    <property type="match status" value="1"/>
</dbReference>
<dbReference type="InterPro" id="IPR004507">
    <property type="entry name" value="UbiX-like"/>
</dbReference>
<evidence type="ECO:0000313" key="9">
    <source>
        <dbReference type="EMBL" id="ADL12057.1"/>
    </source>
</evidence>
<proteinExistence type="inferred from homology"/>
<feature type="binding site" evidence="7">
    <location>
        <position position="36"/>
    </location>
    <ligand>
        <name>FMN</name>
        <dbReference type="ChEBI" id="CHEBI:58210"/>
    </ligand>
</feature>
<dbReference type="SUPFAM" id="SSF52507">
    <property type="entry name" value="Homo-oligomeric flavin-containing Cys decarboxylases, HFCD"/>
    <property type="match status" value="1"/>
</dbReference>
<keyword evidence="3 7" id="KW-0288">FMN</keyword>
<gene>
    <name evidence="7" type="primary">ubiX</name>
    <name evidence="9" type="ordered locus">Acear_0511</name>
</gene>
<dbReference type="STRING" id="574087.Acear_0511"/>
<keyword evidence="2 7" id="KW-0285">Flavoprotein</keyword>
<keyword evidence="10" id="KW-1185">Reference proteome</keyword>
<feature type="binding site" evidence="7">
    <location>
        <position position="157"/>
    </location>
    <ligand>
        <name>dimethylallyl phosphate</name>
        <dbReference type="ChEBI" id="CHEBI:88052"/>
    </ligand>
</feature>
<protein>
    <recommendedName>
        <fullName evidence="7">Flavin prenyltransferase UbiX</fullName>
        <ecNumber evidence="7">2.5.1.129</ecNumber>
    </recommendedName>
</protein>
<evidence type="ECO:0000256" key="5">
    <source>
        <dbReference type="ARBA" id="ARBA00050612"/>
    </source>
</evidence>
<evidence type="ECO:0000259" key="8">
    <source>
        <dbReference type="Pfam" id="PF02441"/>
    </source>
</evidence>
<dbReference type="Gene3D" id="3.40.50.1950">
    <property type="entry name" value="Flavin prenyltransferase-like"/>
    <property type="match status" value="1"/>
</dbReference>
<dbReference type="EMBL" id="CP002105">
    <property type="protein sequence ID" value="ADL12057.1"/>
    <property type="molecule type" value="Genomic_DNA"/>
</dbReference>
<dbReference type="EC" id="2.5.1.129" evidence="7"/>
<dbReference type="GO" id="GO:0016831">
    <property type="term" value="F:carboxy-lyase activity"/>
    <property type="evidence" value="ECO:0007669"/>
    <property type="project" value="TreeGrafter"/>
</dbReference>
<evidence type="ECO:0000256" key="2">
    <source>
        <dbReference type="ARBA" id="ARBA00022630"/>
    </source>
</evidence>
<evidence type="ECO:0000313" key="10">
    <source>
        <dbReference type="Proteomes" id="UP000001661"/>
    </source>
</evidence>
<dbReference type="Proteomes" id="UP000001661">
    <property type="component" value="Chromosome"/>
</dbReference>
<evidence type="ECO:0000256" key="1">
    <source>
        <dbReference type="ARBA" id="ARBA00022602"/>
    </source>
</evidence>
<dbReference type="NCBIfam" id="TIGR00421">
    <property type="entry name" value="ubiX_pad"/>
    <property type="match status" value="1"/>
</dbReference>
<dbReference type="AlphaFoldDB" id="D9QUZ8"/>
<feature type="binding site" evidence="7">
    <location>
        <position position="127"/>
    </location>
    <ligand>
        <name>FMN</name>
        <dbReference type="ChEBI" id="CHEBI:58210"/>
    </ligand>
</feature>
<accession>D9QUZ8</accession>
<reference evidence="9 10" key="1">
    <citation type="journal article" date="2010" name="Stand. Genomic Sci.">
        <title>Complete genome sequence of Acetohalobium arabaticum type strain (Z-7288).</title>
        <authorList>
            <person name="Sikorski J."/>
            <person name="Lapidus A."/>
            <person name="Chertkov O."/>
            <person name="Lucas S."/>
            <person name="Copeland A."/>
            <person name="Glavina Del Rio T."/>
            <person name="Nolan M."/>
            <person name="Tice H."/>
            <person name="Cheng J.F."/>
            <person name="Han C."/>
            <person name="Brambilla E."/>
            <person name="Pitluck S."/>
            <person name="Liolios K."/>
            <person name="Ivanova N."/>
            <person name="Mavromatis K."/>
            <person name="Mikhailova N."/>
            <person name="Pati A."/>
            <person name="Bruce D."/>
            <person name="Detter C."/>
            <person name="Tapia R."/>
            <person name="Goodwin L."/>
            <person name="Chen A."/>
            <person name="Palaniappan K."/>
            <person name="Land M."/>
            <person name="Hauser L."/>
            <person name="Chang Y.J."/>
            <person name="Jeffries C.D."/>
            <person name="Rohde M."/>
            <person name="Goker M."/>
            <person name="Spring S."/>
            <person name="Woyke T."/>
            <person name="Bristow J."/>
            <person name="Eisen J.A."/>
            <person name="Markowitz V."/>
            <person name="Hugenholtz P."/>
            <person name="Kyrpides N.C."/>
            <person name="Klenk H.P."/>
        </authorList>
    </citation>
    <scope>NUCLEOTIDE SEQUENCE [LARGE SCALE GENOMIC DNA]</scope>
    <source>
        <strain evidence="10">ATCC 49924 / DSM 5501 / Z-7288</strain>
    </source>
</reference>
<keyword evidence="9" id="KW-0456">Lyase</keyword>
<dbReference type="InterPro" id="IPR036551">
    <property type="entry name" value="Flavin_trans-like"/>
</dbReference>
<dbReference type="PANTHER" id="PTHR43374:SF1">
    <property type="entry name" value="FLAVIN PRENYLTRANSFERASE PAD1, MITOCHONDRIAL"/>
    <property type="match status" value="1"/>
</dbReference>
<comment type="similarity">
    <text evidence="6 7">Belongs to the UbiX/PAD1 family.</text>
</comment>
<organism evidence="9 10">
    <name type="scientific">Acetohalobium arabaticum (strain ATCC 49924 / DSM 5501 / Z-7288)</name>
    <dbReference type="NCBI Taxonomy" id="574087"/>
    <lineage>
        <taxon>Bacteria</taxon>
        <taxon>Bacillati</taxon>
        <taxon>Bacillota</taxon>
        <taxon>Clostridia</taxon>
        <taxon>Halanaerobiales</taxon>
        <taxon>Halobacteroidaceae</taxon>
        <taxon>Acetohalobium</taxon>
    </lineage>
</organism>
<sequence>MKRYIVGITGASGSIYAKRLLEVLEAKEAEVYVTVTEAGRQVWNDELEVNIRQQLGDNKDSNSIIYLDNQNLSAPIASGSFQTDGMIVIPCSMATLASITQGHSSNLLERAADVALKEKRQLIAVPRETPLNTIHLENMLKLSKLGADIIPPMPAFYNQPETIDDLVNFVVGRVLDRLGVEHDIYQRWKD</sequence>
<name>D9QUZ8_ACEAZ</name>
<dbReference type="PANTHER" id="PTHR43374">
    <property type="entry name" value="FLAVIN PRENYLTRANSFERASE"/>
    <property type="match status" value="1"/>
</dbReference>
<comment type="catalytic activity">
    <reaction evidence="5 7">
        <text>dimethylallyl phosphate + FMNH2 = prenylated FMNH2 + phosphate</text>
        <dbReference type="Rhea" id="RHEA:37743"/>
        <dbReference type="ChEBI" id="CHEBI:43474"/>
        <dbReference type="ChEBI" id="CHEBI:57618"/>
        <dbReference type="ChEBI" id="CHEBI:87467"/>
        <dbReference type="ChEBI" id="CHEBI:88052"/>
        <dbReference type="EC" id="2.5.1.129"/>
    </reaction>
</comment>
<dbReference type="HAMAP" id="MF_01984">
    <property type="entry name" value="ubiX_pad"/>
    <property type="match status" value="1"/>
</dbReference>
<dbReference type="FunFam" id="3.40.50.1950:FF:000001">
    <property type="entry name" value="Flavin prenyltransferase UbiX"/>
    <property type="match status" value="1"/>
</dbReference>
<dbReference type="InterPro" id="IPR003382">
    <property type="entry name" value="Flavoprotein"/>
</dbReference>
<evidence type="ECO:0000256" key="3">
    <source>
        <dbReference type="ARBA" id="ARBA00022643"/>
    </source>
</evidence>
<feature type="domain" description="Flavoprotein" evidence="8">
    <location>
        <begin position="2"/>
        <end position="178"/>
    </location>
</feature>
<feature type="binding site" evidence="7">
    <location>
        <begin position="92"/>
        <end position="95"/>
    </location>
    <ligand>
        <name>FMN</name>
        <dbReference type="ChEBI" id="CHEBI:58210"/>
    </ligand>
</feature>
<dbReference type="eggNOG" id="COG0163">
    <property type="taxonomic scope" value="Bacteria"/>
</dbReference>
<evidence type="ECO:0000256" key="4">
    <source>
        <dbReference type="ARBA" id="ARBA00022679"/>
    </source>
</evidence>
<evidence type="ECO:0000256" key="6">
    <source>
        <dbReference type="ARBA" id="ARBA00060793"/>
    </source>
</evidence>
<dbReference type="HOGENOM" id="CLU_074522_0_1_9"/>
<comment type="function">
    <text evidence="7">Flavin prenyltransferase that catalyzes the synthesis of the prenylated FMN cofactor (prenyl-FMN) for 4-hydroxy-3-polyprenylbenzoic acid decarboxylase UbiD. The prenyltransferase is metal-independent and links a dimethylallyl moiety from dimethylallyl monophosphate (DMAP) to the flavin N5 and C6 atoms of FMN.</text>
</comment>
<dbReference type="KEGG" id="aar:Acear_0511"/>
<evidence type="ECO:0000256" key="7">
    <source>
        <dbReference type="HAMAP-Rule" id="MF_01984"/>
    </source>
</evidence>
<dbReference type="OrthoDB" id="9781577at2"/>
<feature type="binding site" evidence="7">
    <location>
        <position position="173"/>
    </location>
    <ligand>
        <name>dimethylallyl phosphate</name>
        <dbReference type="ChEBI" id="CHEBI:88052"/>
    </ligand>
</feature>
<dbReference type="NCBIfam" id="NF004685">
    <property type="entry name" value="PRK06029.1"/>
    <property type="match status" value="1"/>
</dbReference>
<keyword evidence="1 7" id="KW-0637">Prenyltransferase</keyword>
<feature type="binding site" evidence="7">
    <location>
        <begin position="10"/>
        <end position="12"/>
    </location>
    <ligand>
        <name>FMN</name>
        <dbReference type="ChEBI" id="CHEBI:58210"/>
    </ligand>
</feature>
<keyword evidence="4 7" id="KW-0808">Transferase</keyword>
<dbReference type="RefSeq" id="WP_013277503.1">
    <property type="nucleotide sequence ID" value="NC_014378.1"/>
</dbReference>
<comment type="caution">
    <text evidence="7">Lacks conserved residue(s) required for the propagation of feature annotation.</text>
</comment>
<dbReference type="GO" id="GO:0106141">
    <property type="term" value="F:flavin prenyltransferase activity"/>
    <property type="evidence" value="ECO:0007669"/>
    <property type="project" value="UniProtKB-EC"/>
</dbReference>